<gene>
    <name evidence="1" type="ORF">J0A69_10245</name>
</gene>
<evidence type="ECO:0000313" key="2">
    <source>
        <dbReference type="Proteomes" id="UP000664480"/>
    </source>
</evidence>
<organism evidence="1 2">
    <name type="scientific">Algoriphagus pacificus</name>
    <dbReference type="NCBI Taxonomy" id="2811234"/>
    <lineage>
        <taxon>Bacteria</taxon>
        <taxon>Pseudomonadati</taxon>
        <taxon>Bacteroidota</taxon>
        <taxon>Cytophagia</taxon>
        <taxon>Cytophagales</taxon>
        <taxon>Cyclobacteriaceae</taxon>
        <taxon>Algoriphagus</taxon>
    </lineage>
</organism>
<accession>A0ABS3CFC8</accession>
<sequence length="295" mass="32875">MTLIVAKNIDGKIQIESDSRITDSNVVKANPLKGLIKLIIYLPEVSIAYAGDVKFAEEAINTLYKLKPNYLNDLVGILMASHQKSIGETDFIIATLVKGTCNLIKISSGRIEDNLQTAWIGDIDAFELFQKNFHELKGNEEENVNIFSEAFKKTIENESLESVGDFQISVLTTDNNSHKVPVFMYQERMELTSGGTIKQTIPAGESVALSFGNASNGSFGISYFTATDLYKQAIGVYFSEGNFGLLFFPMKRLTNIKFPELTAQEFIDKIKKEYGVPMRGFERMSETSIRLIASN</sequence>
<dbReference type="RefSeq" id="WP_206586459.1">
    <property type="nucleotide sequence ID" value="NZ_JAFKCU010000002.1"/>
</dbReference>
<name>A0ABS3CFC8_9BACT</name>
<dbReference type="EMBL" id="JAFKCU010000002">
    <property type="protein sequence ID" value="MBN7815813.1"/>
    <property type="molecule type" value="Genomic_DNA"/>
</dbReference>
<reference evidence="1 2" key="1">
    <citation type="submission" date="2021-03" db="EMBL/GenBank/DDBJ databases">
        <title>novel species isolated from a fishpond in China.</title>
        <authorList>
            <person name="Lu H."/>
            <person name="Cai Z."/>
        </authorList>
    </citation>
    <scope>NUCLEOTIDE SEQUENCE [LARGE SCALE GENOMIC DNA]</scope>
    <source>
        <strain evidence="1 2">YJ13C</strain>
    </source>
</reference>
<evidence type="ECO:0000313" key="1">
    <source>
        <dbReference type="EMBL" id="MBN7815813.1"/>
    </source>
</evidence>
<keyword evidence="2" id="KW-1185">Reference proteome</keyword>
<protein>
    <submittedName>
        <fullName evidence="1">Uncharacterized protein</fullName>
    </submittedName>
</protein>
<proteinExistence type="predicted"/>
<dbReference type="Proteomes" id="UP000664480">
    <property type="component" value="Unassembled WGS sequence"/>
</dbReference>
<comment type="caution">
    <text evidence="1">The sequence shown here is derived from an EMBL/GenBank/DDBJ whole genome shotgun (WGS) entry which is preliminary data.</text>
</comment>